<evidence type="ECO:0000313" key="4">
    <source>
        <dbReference type="Proteomes" id="UP000009232"/>
    </source>
</evidence>
<evidence type="ECO:0000256" key="1">
    <source>
        <dbReference type="SAM" id="SignalP"/>
    </source>
</evidence>
<name>F6D9B1_THICA</name>
<dbReference type="HOGENOM" id="CLU_1980588_0_0_6"/>
<evidence type="ECO:0000313" key="3">
    <source>
        <dbReference type="EMBL" id="AEG32038.1"/>
    </source>
</evidence>
<dbReference type="eggNOG" id="ENOG502ZX1S">
    <property type="taxonomic scope" value="Bacteria"/>
</dbReference>
<keyword evidence="4" id="KW-1185">Reference proteome</keyword>
<dbReference type="RefSeq" id="WP_013835814.1">
    <property type="nucleotide sequence ID" value="NC_015581.1"/>
</dbReference>
<proteinExistence type="predicted"/>
<keyword evidence="1" id="KW-0732">Signal</keyword>
<dbReference type="Pfam" id="PF13767">
    <property type="entry name" value="DUF4168"/>
    <property type="match status" value="1"/>
</dbReference>
<feature type="domain" description="DUF4168" evidence="2">
    <location>
        <begin position="38"/>
        <end position="118"/>
    </location>
</feature>
<reference evidence="3 4" key="1">
    <citation type="submission" date="2011-05" db="EMBL/GenBank/DDBJ databases">
        <title>Complete sequence of Thioalkalimicrobium cyclicum ALM1.</title>
        <authorList>
            <consortium name="US DOE Joint Genome Institute"/>
            <person name="Lucas S."/>
            <person name="Han J."/>
            <person name="Lapidus A."/>
            <person name="Cheng J.-F."/>
            <person name="Goodwin L."/>
            <person name="Pitluck S."/>
            <person name="Peters L."/>
            <person name="Mikhailova N."/>
            <person name="Davenport K."/>
            <person name="Han C."/>
            <person name="Tapia R."/>
            <person name="Land M."/>
            <person name="Hauser L."/>
            <person name="Kyrpides N."/>
            <person name="Ivanova N."/>
            <person name="Pagani I."/>
            <person name="Kappler U."/>
            <person name="Woyke T."/>
        </authorList>
    </citation>
    <scope>NUCLEOTIDE SEQUENCE [LARGE SCALE GENOMIC DNA]</scope>
    <source>
        <strain evidence="4">DSM 14477 / JCM 11371 / ALM1</strain>
    </source>
</reference>
<dbReference type="OrthoDB" id="5615703at2"/>
<accession>F6D9B1</accession>
<evidence type="ECO:0000259" key="2">
    <source>
        <dbReference type="Pfam" id="PF13767"/>
    </source>
</evidence>
<organism evidence="3 4">
    <name type="scientific">Thiomicrospira cyclica (strain DSM 14477 / JCM 11371 / ALM1)</name>
    <name type="common">Thioalkalimicrobium cyclicum</name>
    <dbReference type="NCBI Taxonomy" id="717773"/>
    <lineage>
        <taxon>Bacteria</taxon>
        <taxon>Pseudomonadati</taxon>
        <taxon>Pseudomonadota</taxon>
        <taxon>Gammaproteobacteria</taxon>
        <taxon>Thiotrichales</taxon>
        <taxon>Piscirickettsiaceae</taxon>
        <taxon>Thiomicrospira</taxon>
    </lineage>
</organism>
<dbReference type="KEGG" id="tcy:Thicy_1271"/>
<feature type="signal peptide" evidence="1">
    <location>
        <begin position="1"/>
        <end position="22"/>
    </location>
</feature>
<sequence>MKLWMAALALSGGMMTTQAVIAHNHTAPVAAESSAMPSDADVDLFAQSIVNVENLKQKYQMELMQRPEAEVTEELLEEVNARFEQEAVALIEKEGMSVEKYGEMIGLLQQNPEFLAKVQQRVDAMQ</sequence>
<protein>
    <recommendedName>
        <fullName evidence="2">DUF4168 domain-containing protein</fullName>
    </recommendedName>
</protein>
<dbReference type="InterPro" id="IPR025433">
    <property type="entry name" value="DUF4168"/>
</dbReference>
<dbReference type="EMBL" id="CP002776">
    <property type="protein sequence ID" value="AEG32038.1"/>
    <property type="molecule type" value="Genomic_DNA"/>
</dbReference>
<gene>
    <name evidence="3" type="ordered locus">Thicy_1271</name>
</gene>
<feature type="chain" id="PRO_5003333105" description="DUF4168 domain-containing protein" evidence="1">
    <location>
        <begin position="23"/>
        <end position="126"/>
    </location>
</feature>
<dbReference type="Proteomes" id="UP000009232">
    <property type="component" value="Chromosome"/>
</dbReference>
<dbReference type="AlphaFoldDB" id="F6D9B1"/>